<evidence type="ECO:0000259" key="2">
    <source>
        <dbReference type="PROSITE" id="PS51272"/>
    </source>
</evidence>
<gene>
    <name evidence="3" type="ORF">GZH47_18325</name>
</gene>
<protein>
    <submittedName>
        <fullName evidence="3">S-layer homology domain-containing protein</fullName>
    </submittedName>
</protein>
<organism evidence="3 4">
    <name type="scientific">Paenibacillus rhizovicinus</name>
    <dbReference type="NCBI Taxonomy" id="2704463"/>
    <lineage>
        <taxon>Bacteria</taxon>
        <taxon>Bacillati</taxon>
        <taxon>Bacillota</taxon>
        <taxon>Bacilli</taxon>
        <taxon>Bacillales</taxon>
        <taxon>Paenibacillaceae</taxon>
        <taxon>Paenibacillus</taxon>
    </lineage>
</organism>
<keyword evidence="1" id="KW-0732">Signal</keyword>
<dbReference type="InterPro" id="IPR051465">
    <property type="entry name" value="Cell_Envelope_Struct_Comp"/>
</dbReference>
<dbReference type="PANTHER" id="PTHR43308">
    <property type="entry name" value="OUTER MEMBRANE PROTEIN ALPHA-RELATED"/>
    <property type="match status" value="1"/>
</dbReference>
<evidence type="ECO:0000313" key="4">
    <source>
        <dbReference type="Proteomes" id="UP000479114"/>
    </source>
</evidence>
<keyword evidence="4" id="KW-1185">Reference proteome</keyword>
<name>A0A6C0P2T2_9BACL</name>
<evidence type="ECO:0000256" key="1">
    <source>
        <dbReference type="SAM" id="SignalP"/>
    </source>
</evidence>
<proteinExistence type="predicted"/>
<dbReference type="PROSITE" id="PS51272">
    <property type="entry name" value="SLH"/>
    <property type="match status" value="3"/>
</dbReference>
<evidence type="ECO:0000313" key="3">
    <source>
        <dbReference type="EMBL" id="QHW32576.1"/>
    </source>
</evidence>
<dbReference type="KEGG" id="prz:GZH47_18325"/>
<feature type="domain" description="SLH" evidence="2">
    <location>
        <begin position="1282"/>
        <end position="1353"/>
    </location>
</feature>
<dbReference type="Proteomes" id="UP000479114">
    <property type="component" value="Chromosome"/>
</dbReference>
<feature type="signal peptide" evidence="1">
    <location>
        <begin position="1"/>
        <end position="29"/>
    </location>
</feature>
<dbReference type="Pfam" id="PF00395">
    <property type="entry name" value="SLH"/>
    <property type="match status" value="2"/>
</dbReference>
<reference evidence="3 4" key="1">
    <citation type="submission" date="2020-02" db="EMBL/GenBank/DDBJ databases">
        <title>Paenibacillus sp. nov., isolated from rhizosphere soil of tomato.</title>
        <authorList>
            <person name="Weon H.-Y."/>
            <person name="Lee S.A."/>
        </authorList>
    </citation>
    <scope>NUCLEOTIDE SEQUENCE [LARGE SCALE GENOMIC DNA]</scope>
    <source>
        <strain evidence="3 4">14171R-81</strain>
    </source>
</reference>
<dbReference type="InterPro" id="IPR001119">
    <property type="entry name" value="SLH_dom"/>
</dbReference>
<dbReference type="RefSeq" id="WP_162642431.1">
    <property type="nucleotide sequence ID" value="NZ_CP048286.1"/>
</dbReference>
<feature type="chain" id="PRO_5025341678" evidence="1">
    <location>
        <begin position="30"/>
        <end position="1353"/>
    </location>
</feature>
<sequence>MSKKLGALLLMLALVLQLLPPLGVSIANAAPAPAGSFVFPDESYDPVSPRTTSDERVTLNGSVNNVNASSITYSVFQVIDTKGDVDPTNDQIGNSRENLTSNIYINGFSLQIYGLQLFPGLNRITFTGIQGGSQVSSSIYINYRNGPLFYDLKASLDGNVFPISELGTTVVESQYSRGKSSADISITGNAPNATKVTIDVNNSSHSYAVNSTNNYSFAASPINLLKGKNLVTISISNQNQTVKTTREIAFYNGDVTFYDVNIDDGGVKNALEYSPKFLTTTPNNSKLTGKLIVPNKQYNDVNNDGILDPHPDPASGVLPVNYVLKDGDNTTTTGDKSGSIQATLDTTTPVTATSKFFVYNFTIDATADLGSVLNFGNYSLVLSAVNEEKKYLNNNQSVVDSSPTYAFSILNAAAPYVYQFNYLPGYKEDRAYDGIEGVGLDGKNIYNLPLAVEVLVGNASATPATILSATSGSGITTTSGITQGALAAPDTVTKVVNGVPTSFTRYLIKVSGLPYEGSQTLNVSLDNTNVAASAKITLLFGPYVTFDQVFDNMKIDDDTTDPNRQTNLVEGKLDSFAGELLNISNPDDIHYVANTTTHVPQTIYFYINNTLVPLTQDGAVTRFTADPAKVLDALVTGENSIRYVYQGTKSSYEKTIKVYLVPTNLPEIPAKDTLGVFPYDVNSDPIPNDMDFTLSGSIYTTKKSQMKVYGTFDFIDLGTTETAVATAIGALTAGKYILKVDSTNFTSPITWDLQQNELQLYNSNTKTVYTSINTNNPASGITVSYDLYTQSFSFILDTQQLNPDGSSSVYNFFVYNSGLAGPRSSYRLEVDPIALPYDLVRPLLPTKAIVNQNFVEVVIKAPSAETVVVNKVNAEKIKYDADNDGTFDYDAYHAVVEGLKPGVNKITFTISNANDKTTDFFNITYAPTNIPGAQYLQAMGSTNKVFDGSLTLTFPKGTSLVRKDYNTPDKYKNQVFTGHKLLFAIANSEDGVVDRHDFETLPQNFDALLDSFGTSFRIKFPNRFTKASPVFWVDAGLADDLKTANYDPLTYGVDPYQFPNAKGSYGTDVPTYDLRPDDRLLTTSKQGSLTLSFDPSMRDTVGTIVTVFRYDVKNKYWENIGGVVDTKKNTITVPFSDFGYYVAGSMLYSFTDVTSHPYARNYMEAMYSKGIMNAAGLDEFGADMYVSRGEFARMLIKALDVPLNYELSKLHFDDVPGIVNADALWDFRYIETAAREGIIRGTQPRTFEPTNNLSREEAAVILSRALDTKLDTDANKINANLQKQFKDYAQITYYARAAVTAIAKKGYIQGSPVDPKDPKKGFTFEPQSSLLRSDAAIIVGKVLADLKRLPKLN</sequence>
<feature type="domain" description="SLH" evidence="2">
    <location>
        <begin position="1146"/>
        <end position="1209"/>
    </location>
</feature>
<dbReference type="EMBL" id="CP048286">
    <property type="protein sequence ID" value="QHW32576.1"/>
    <property type="molecule type" value="Genomic_DNA"/>
</dbReference>
<accession>A0A6C0P2T2</accession>
<feature type="domain" description="SLH" evidence="2">
    <location>
        <begin position="1213"/>
        <end position="1276"/>
    </location>
</feature>